<dbReference type="EMBL" id="CP006987">
    <property type="protein sequence ID" value="AIC29515.1"/>
    <property type="molecule type" value="Genomic_DNA"/>
</dbReference>
<reference evidence="1 2" key="1">
    <citation type="submission" date="2013-12" db="EMBL/GenBank/DDBJ databases">
        <title>Complete genome sequence of Rhizobium etli bv. mimosae IE4771.</title>
        <authorList>
            <person name="Bustos P."/>
            <person name="Santamaria R.I."/>
            <person name="Lozano L."/>
            <person name="Ormeno-Orrillo E."/>
            <person name="Rogel M.A."/>
            <person name="Romero D."/>
            <person name="Cevallos M.A."/>
            <person name="Martinez-Romero E."/>
            <person name="Gonzalez V."/>
        </authorList>
    </citation>
    <scope>NUCLEOTIDE SEQUENCE [LARGE SCALE GENOMIC DNA]</scope>
    <source>
        <strain evidence="1 2">IE4771</strain>
        <plasmid evidence="2">Plasmid pRetIE4771a</plasmid>
    </source>
</reference>
<sequence length="90" mass="10070">MLILALRTITGNNQSIWNLQDQDGFLIIAQIFFLNFDELDRVSTGGPDANGLVRAPVSFPRDILAFVARRIEVREAVKITEGSRRIPVDS</sequence>
<protein>
    <submittedName>
        <fullName evidence="1">Uncharacterized protein</fullName>
    </submittedName>
</protein>
<accession>A0A060IBP4</accession>
<keyword evidence="1" id="KW-0614">Plasmid</keyword>
<evidence type="ECO:0000313" key="2">
    <source>
        <dbReference type="Proteomes" id="UP000027180"/>
    </source>
</evidence>
<geneLocation type="plasmid" evidence="1 2">
    <name>pRetIE4771a</name>
</geneLocation>
<organism evidence="1 2">
    <name type="scientific">Rhizobium etli bv. mimosae str. IE4771</name>
    <dbReference type="NCBI Taxonomy" id="1432050"/>
    <lineage>
        <taxon>Bacteria</taxon>
        <taxon>Pseudomonadati</taxon>
        <taxon>Pseudomonadota</taxon>
        <taxon>Alphaproteobacteria</taxon>
        <taxon>Hyphomicrobiales</taxon>
        <taxon>Rhizobiaceae</taxon>
        <taxon>Rhizobium/Agrobacterium group</taxon>
        <taxon>Rhizobium</taxon>
    </lineage>
</organism>
<dbReference type="AlphaFoldDB" id="A0A060IBP4"/>
<proteinExistence type="predicted"/>
<gene>
    <name evidence="1" type="ORF">IE4771_PA00008</name>
</gene>
<evidence type="ECO:0000313" key="1">
    <source>
        <dbReference type="EMBL" id="AIC29515.1"/>
    </source>
</evidence>
<dbReference type="KEGG" id="rei:IE4771_PA00008"/>
<dbReference type="Proteomes" id="UP000027180">
    <property type="component" value="Plasmid pRetIE4771a"/>
</dbReference>
<name>A0A060IBP4_RHIET</name>
<dbReference type="HOGENOM" id="CLU_2438666_0_0_5"/>